<dbReference type="EMBL" id="CP033116">
    <property type="protein sequence ID" value="QFY57425.1"/>
    <property type="molecule type" value="Genomic_DNA"/>
</dbReference>
<dbReference type="Proteomes" id="UP000243750">
    <property type="component" value="Unassembled WGS sequence"/>
</dbReference>
<dbReference type="AlphaFoldDB" id="A0AA91Z5E2"/>
<evidence type="ECO:0000313" key="4">
    <source>
        <dbReference type="Proteomes" id="UP000344571"/>
    </source>
</evidence>
<dbReference type="Gene3D" id="3.40.50.300">
    <property type="entry name" value="P-loop containing nucleotide triphosphate hydrolases"/>
    <property type="match status" value="1"/>
</dbReference>
<reference evidence="2 4" key="2">
    <citation type="submission" date="2018-10" db="EMBL/GenBank/DDBJ databases">
        <title>Complete genome sequence of Pseudomonas pelagia strain Kongs-67.</title>
        <authorList>
            <person name="Sinha R.K."/>
            <person name="Krishnan K."/>
        </authorList>
    </citation>
    <scope>NUCLEOTIDE SEQUENCE [LARGE SCALE GENOMIC DNA]</scope>
    <source>
        <strain evidence="2 4">Kongs-67</strain>
    </source>
</reference>
<protein>
    <submittedName>
        <fullName evidence="1">Uncharacterized protein</fullName>
    </submittedName>
</protein>
<accession>A0AA91Z5E2</accession>
<name>A0AA91Z5E2_9GAMM</name>
<dbReference type="InterPro" id="IPR027417">
    <property type="entry name" value="P-loop_NTPase"/>
</dbReference>
<evidence type="ECO:0000313" key="2">
    <source>
        <dbReference type="EMBL" id="QFY57425.1"/>
    </source>
</evidence>
<evidence type="ECO:0000313" key="3">
    <source>
        <dbReference type="Proteomes" id="UP000243750"/>
    </source>
</evidence>
<reference evidence="1 3" key="1">
    <citation type="submission" date="2017-09" db="EMBL/GenBank/DDBJ databases">
        <title>Bacterial and phytoplankton interrelationship in Kongsfjorden, an Arctic fjord.</title>
        <authorList>
            <person name="Sinha R."/>
            <person name="Krishnan K."/>
        </authorList>
    </citation>
    <scope>NUCLEOTIDE SEQUENCE [LARGE SCALE GENOMIC DNA]</scope>
    <source>
        <strain evidence="1 3">58</strain>
    </source>
</reference>
<dbReference type="EMBL" id="NWMT01000196">
    <property type="protein sequence ID" value="PCC98554.1"/>
    <property type="molecule type" value="Genomic_DNA"/>
</dbReference>
<keyword evidence="4" id="KW-1185">Reference proteome</keyword>
<organism evidence="1 3">
    <name type="scientific">Halopseudomonas pelagia</name>
    <dbReference type="NCBI Taxonomy" id="553151"/>
    <lineage>
        <taxon>Bacteria</taxon>
        <taxon>Pseudomonadati</taxon>
        <taxon>Pseudomonadota</taxon>
        <taxon>Gammaproteobacteria</taxon>
        <taxon>Pseudomonadales</taxon>
        <taxon>Pseudomonadaceae</taxon>
        <taxon>Halopseudomonas</taxon>
    </lineage>
</organism>
<evidence type="ECO:0000313" key="1">
    <source>
        <dbReference type="EMBL" id="PCC98554.1"/>
    </source>
</evidence>
<sequence length="466" mass="52935">MGGFTSVSASLEIDQVILVDRIPQKVQFGYSLAECRKEFGKNGKILKSIQAVLVEHSIADNLLKLEPEIKKLSGVRNHKALSDAVGKINAQIGNTEQILHWSAAHAEADLESIQPIALVADALAKFNESLPTRLDKLLGAFQLFQLHAKDRTQFINSCKYSSYLAEKYSHESIIRSFDTTWKGIKPKEYKGKLVVDFPLAIDISNGQRDSLSFAAWLQKVAASTASRDCIIIIDEVFDYLDDANLVAVQYYISNLIKEKKATSGRVYPLILTHLNPLYFRNFTFKDQKVYFLKKYQPSINPHFKKLIVERSDPSIKLSVDHHHLHFEPSSVNLRNEFKALGLKETWGDSTIFHKHLKFEWNKYLANQDDYDPFAICCYVRVKIEERVYNKLPDPATQSAFLAENGTRKKLKLAESSGLSLDDVIYLLGVIYNEGMHIREHVDNSSPIVAKLENLTIRKMLLESVES</sequence>
<dbReference type="Proteomes" id="UP000344571">
    <property type="component" value="Chromosome"/>
</dbReference>
<proteinExistence type="predicted"/>
<gene>
    <name evidence="1" type="ORF">CO192_15405</name>
    <name evidence="2" type="ORF">EAO82_14245</name>
</gene>